<gene>
    <name evidence="2" type="ORF">DRJ26_02865</name>
</gene>
<protein>
    <submittedName>
        <fullName evidence="2">Phosphoglucosamine mutase</fullName>
        <ecNumber evidence="2">5.4.2.2</ecNumber>
        <ecNumber evidence="2">5.4.2.8</ecNumber>
    </submittedName>
</protein>
<dbReference type="GO" id="GO:0004615">
    <property type="term" value="F:phosphomannomutase activity"/>
    <property type="evidence" value="ECO:0007669"/>
    <property type="project" value="UniProtKB-EC"/>
</dbReference>
<dbReference type="AlphaFoldDB" id="A0A497F2E2"/>
<dbReference type="InterPro" id="IPR036900">
    <property type="entry name" value="A-D-PHexomutase_C_sf"/>
</dbReference>
<dbReference type="Gene3D" id="3.30.310.50">
    <property type="entry name" value="Alpha-D-phosphohexomutase, C-terminal domain"/>
    <property type="match status" value="1"/>
</dbReference>
<dbReference type="EC" id="5.4.2.2" evidence="2"/>
<comment type="caution">
    <text evidence="2">The sequence shown here is derived from an EMBL/GenBank/DDBJ whole genome shotgun (WGS) entry which is preliminary data.</text>
</comment>
<evidence type="ECO:0000259" key="1">
    <source>
        <dbReference type="Pfam" id="PF00408"/>
    </source>
</evidence>
<reference evidence="2 3" key="1">
    <citation type="submission" date="2018-06" db="EMBL/GenBank/DDBJ databases">
        <title>Extensive metabolic versatility and redundancy in microbially diverse, dynamic hydrothermal sediments.</title>
        <authorList>
            <person name="Dombrowski N."/>
            <person name="Teske A."/>
            <person name="Baker B.J."/>
        </authorList>
    </citation>
    <scope>NUCLEOTIDE SEQUENCE [LARGE SCALE GENOMIC DNA]</scope>
    <source>
        <strain evidence="2">B20_G2</strain>
    </source>
</reference>
<keyword evidence="2" id="KW-0413">Isomerase</keyword>
<sequence>PKYYICKASVKCNWTEVEEKIEKTIRKWREIANLDLTDGVKIIGGDWWILMRPSKTEPVLRIMAEAKNQDEASKLVKEVVNTIK</sequence>
<organism evidence="2 3">
    <name type="scientific">Thermoproteota archaeon</name>
    <dbReference type="NCBI Taxonomy" id="2056631"/>
    <lineage>
        <taxon>Archaea</taxon>
        <taxon>Thermoproteota</taxon>
    </lineage>
</organism>
<dbReference type="SUPFAM" id="SSF55957">
    <property type="entry name" value="Phosphoglucomutase, C-terminal domain"/>
    <property type="match status" value="1"/>
</dbReference>
<evidence type="ECO:0000313" key="3">
    <source>
        <dbReference type="Proteomes" id="UP000269499"/>
    </source>
</evidence>
<dbReference type="EMBL" id="QMRA01000050">
    <property type="protein sequence ID" value="RLE53824.1"/>
    <property type="molecule type" value="Genomic_DNA"/>
</dbReference>
<dbReference type="EC" id="5.4.2.8" evidence="2"/>
<feature type="non-terminal residue" evidence="2">
    <location>
        <position position="1"/>
    </location>
</feature>
<dbReference type="InterPro" id="IPR005843">
    <property type="entry name" value="A-D-PHexomutase_C"/>
</dbReference>
<dbReference type="GO" id="GO:0004614">
    <property type="term" value="F:phosphoglucomutase activity"/>
    <property type="evidence" value="ECO:0007669"/>
    <property type="project" value="UniProtKB-EC"/>
</dbReference>
<accession>A0A497F2E2</accession>
<name>A0A497F2E2_9CREN</name>
<dbReference type="Proteomes" id="UP000269499">
    <property type="component" value="Unassembled WGS sequence"/>
</dbReference>
<evidence type="ECO:0000313" key="2">
    <source>
        <dbReference type="EMBL" id="RLE53824.1"/>
    </source>
</evidence>
<proteinExistence type="predicted"/>
<dbReference type="Pfam" id="PF00408">
    <property type="entry name" value="PGM_PMM_IV"/>
    <property type="match status" value="1"/>
</dbReference>
<feature type="domain" description="Alpha-D-phosphohexomutase C-terminal" evidence="1">
    <location>
        <begin position="28"/>
        <end position="81"/>
    </location>
</feature>